<evidence type="ECO:0000313" key="10">
    <source>
        <dbReference type="Proteomes" id="UP001596310"/>
    </source>
</evidence>
<accession>A0ABW1URJ4</accession>
<keyword evidence="3" id="KW-1003">Cell membrane</keyword>
<evidence type="ECO:0000256" key="1">
    <source>
        <dbReference type="ARBA" id="ARBA00004651"/>
    </source>
</evidence>
<feature type="transmembrane region" description="Helical" evidence="8">
    <location>
        <begin position="111"/>
        <end position="132"/>
    </location>
</feature>
<feature type="transmembrane region" description="Helical" evidence="8">
    <location>
        <begin position="152"/>
        <end position="172"/>
    </location>
</feature>
<dbReference type="InterPro" id="IPR007227">
    <property type="entry name" value="Cell_shape_determining_MreD"/>
</dbReference>
<dbReference type="RefSeq" id="WP_125599188.1">
    <property type="nucleotide sequence ID" value="NZ_JBHSSM010000029.1"/>
</dbReference>
<protein>
    <submittedName>
        <fullName evidence="9">Rod shape-determining protein MreD</fullName>
    </submittedName>
</protein>
<evidence type="ECO:0000256" key="5">
    <source>
        <dbReference type="ARBA" id="ARBA00022960"/>
    </source>
</evidence>
<sequence length="181" mass="20557">MTNMQAEKFQHRWLIPLVILLGFFSDGSLSLAFSGFFFDNSLQMAPQLFLMALVLCTFAMPASNLLFWYALLGGLAYDLFYTGLIGLYTLIGPLTYLLTKFLLNYFGKQPIYQLGTFVITVLVGQVILFFLADFFNLTSASLGSFISDALGPTILLNVILFAIFFWPTRWLLQFIHQKRGR</sequence>
<keyword evidence="5" id="KW-0133">Cell shape</keyword>
<feature type="transmembrane region" description="Helical" evidence="8">
    <location>
        <begin position="79"/>
        <end position="99"/>
    </location>
</feature>
<comment type="caution">
    <text evidence="9">The sequence shown here is derived from an EMBL/GenBank/DDBJ whole genome shotgun (WGS) entry which is preliminary data.</text>
</comment>
<keyword evidence="6 8" id="KW-1133">Transmembrane helix</keyword>
<evidence type="ECO:0000256" key="4">
    <source>
        <dbReference type="ARBA" id="ARBA00022692"/>
    </source>
</evidence>
<dbReference type="Pfam" id="PF04093">
    <property type="entry name" value="MreD"/>
    <property type="match status" value="1"/>
</dbReference>
<evidence type="ECO:0000256" key="8">
    <source>
        <dbReference type="SAM" id="Phobius"/>
    </source>
</evidence>
<comment type="subcellular location">
    <subcellularLocation>
        <location evidence="1">Cell membrane</location>
        <topology evidence="1">Multi-pass membrane protein</topology>
    </subcellularLocation>
</comment>
<dbReference type="Proteomes" id="UP001596310">
    <property type="component" value="Unassembled WGS sequence"/>
</dbReference>
<feature type="transmembrane region" description="Helical" evidence="8">
    <location>
        <begin position="13"/>
        <end position="36"/>
    </location>
</feature>
<gene>
    <name evidence="9" type="primary">mreD</name>
    <name evidence="9" type="ORF">ACFQHW_12115</name>
</gene>
<keyword evidence="4 8" id="KW-0812">Transmembrane</keyword>
<comment type="similarity">
    <text evidence="2">Belongs to the MreD family.</text>
</comment>
<evidence type="ECO:0000256" key="2">
    <source>
        <dbReference type="ARBA" id="ARBA00007776"/>
    </source>
</evidence>
<keyword evidence="10" id="KW-1185">Reference proteome</keyword>
<evidence type="ECO:0000256" key="6">
    <source>
        <dbReference type="ARBA" id="ARBA00022989"/>
    </source>
</evidence>
<keyword evidence="7 8" id="KW-0472">Membrane</keyword>
<feature type="transmembrane region" description="Helical" evidence="8">
    <location>
        <begin position="48"/>
        <end position="67"/>
    </location>
</feature>
<evidence type="ECO:0000256" key="3">
    <source>
        <dbReference type="ARBA" id="ARBA00022475"/>
    </source>
</evidence>
<proteinExistence type="inferred from homology"/>
<evidence type="ECO:0000256" key="7">
    <source>
        <dbReference type="ARBA" id="ARBA00023136"/>
    </source>
</evidence>
<organism evidence="9 10">
    <name type="scientific">Lapidilactobacillus achengensis</name>
    <dbReference type="NCBI Taxonomy" id="2486000"/>
    <lineage>
        <taxon>Bacteria</taxon>
        <taxon>Bacillati</taxon>
        <taxon>Bacillota</taxon>
        <taxon>Bacilli</taxon>
        <taxon>Lactobacillales</taxon>
        <taxon>Lactobacillaceae</taxon>
        <taxon>Lapidilactobacillus</taxon>
    </lineage>
</organism>
<evidence type="ECO:0000313" key="9">
    <source>
        <dbReference type="EMBL" id="MFC6316308.1"/>
    </source>
</evidence>
<dbReference type="NCBIfam" id="TIGR03426">
    <property type="entry name" value="shape_MreD"/>
    <property type="match status" value="1"/>
</dbReference>
<reference evidence="10" key="1">
    <citation type="journal article" date="2019" name="Int. J. Syst. Evol. Microbiol.">
        <title>The Global Catalogue of Microorganisms (GCM) 10K type strain sequencing project: providing services to taxonomists for standard genome sequencing and annotation.</title>
        <authorList>
            <consortium name="The Broad Institute Genomics Platform"/>
            <consortium name="The Broad Institute Genome Sequencing Center for Infectious Disease"/>
            <person name="Wu L."/>
            <person name="Ma J."/>
        </authorList>
    </citation>
    <scope>NUCLEOTIDE SEQUENCE [LARGE SCALE GENOMIC DNA]</scope>
    <source>
        <strain evidence="10">CCM 8897</strain>
    </source>
</reference>
<name>A0ABW1URJ4_9LACO</name>
<dbReference type="EMBL" id="JBHSSM010000029">
    <property type="protein sequence ID" value="MFC6316308.1"/>
    <property type="molecule type" value="Genomic_DNA"/>
</dbReference>